<dbReference type="AlphaFoldDB" id="A0A835QT35"/>
<name>A0A835QT35_VANPL</name>
<dbReference type="Proteomes" id="UP000636800">
    <property type="component" value="Chromosome 6"/>
</dbReference>
<dbReference type="EMBL" id="JADCNL010000006">
    <property type="protein sequence ID" value="KAG0477358.1"/>
    <property type="molecule type" value="Genomic_DNA"/>
</dbReference>
<proteinExistence type="predicted"/>
<sequence length="106" mass="12284">MESRQAGRHERGIHDGRENSQYGEKTDGKKSTTCEREGQKMRRRRSATATAQGKNRTREREMPASSAAQNDKSNEIRRKARGEHLVAKQKRMGKKISNSLWFKTFY</sequence>
<keyword evidence="3" id="KW-1185">Reference proteome</keyword>
<organism evidence="2 3">
    <name type="scientific">Vanilla planifolia</name>
    <name type="common">Vanilla</name>
    <dbReference type="NCBI Taxonomy" id="51239"/>
    <lineage>
        <taxon>Eukaryota</taxon>
        <taxon>Viridiplantae</taxon>
        <taxon>Streptophyta</taxon>
        <taxon>Embryophyta</taxon>
        <taxon>Tracheophyta</taxon>
        <taxon>Spermatophyta</taxon>
        <taxon>Magnoliopsida</taxon>
        <taxon>Liliopsida</taxon>
        <taxon>Asparagales</taxon>
        <taxon>Orchidaceae</taxon>
        <taxon>Vanilloideae</taxon>
        <taxon>Vanilleae</taxon>
        <taxon>Vanilla</taxon>
    </lineage>
</organism>
<feature type="compositionally biased region" description="Basic and acidic residues" evidence="1">
    <location>
        <begin position="72"/>
        <end position="86"/>
    </location>
</feature>
<protein>
    <submittedName>
        <fullName evidence="2">Uncharacterized protein</fullName>
    </submittedName>
</protein>
<evidence type="ECO:0000313" key="2">
    <source>
        <dbReference type="EMBL" id="KAG0477358.1"/>
    </source>
</evidence>
<evidence type="ECO:0000256" key="1">
    <source>
        <dbReference type="SAM" id="MobiDB-lite"/>
    </source>
</evidence>
<feature type="compositionally biased region" description="Basic and acidic residues" evidence="1">
    <location>
        <begin position="1"/>
        <end position="40"/>
    </location>
</feature>
<feature type="region of interest" description="Disordered" evidence="1">
    <location>
        <begin position="1"/>
        <end position="93"/>
    </location>
</feature>
<reference evidence="2 3" key="1">
    <citation type="journal article" date="2020" name="Nat. Food">
        <title>A phased Vanilla planifolia genome enables genetic improvement of flavour and production.</title>
        <authorList>
            <person name="Hasing T."/>
            <person name="Tang H."/>
            <person name="Brym M."/>
            <person name="Khazi F."/>
            <person name="Huang T."/>
            <person name="Chambers A.H."/>
        </authorList>
    </citation>
    <scope>NUCLEOTIDE SEQUENCE [LARGE SCALE GENOMIC DNA]</scope>
    <source>
        <tissue evidence="2">Leaf</tissue>
    </source>
</reference>
<evidence type="ECO:0000313" key="3">
    <source>
        <dbReference type="Proteomes" id="UP000636800"/>
    </source>
</evidence>
<dbReference type="OrthoDB" id="1109724at2759"/>
<gene>
    <name evidence="2" type="ORF">HPP92_014199</name>
</gene>
<comment type="caution">
    <text evidence="2">The sequence shown here is derived from an EMBL/GenBank/DDBJ whole genome shotgun (WGS) entry which is preliminary data.</text>
</comment>
<accession>A0A835QT35</accession>